<dbReference type="HOGENOM" id="CLU_154734_0_0_1"/>
<name>A0A0C9TKT4_SPHS4</name>
<proteinExistence type="predicted"/>
<feature type="non-terminal residue" evidence="1">
    <location>
        <position position="1"/>
    </location>
</feature>
<dbReference type="OrthoDB" id="2800503at2759"/>
<gene>
    <name evidence="1" type="ORF">M422DRAFT_82107</name>
</gene>
<sequence length="105" mass="11943">IKLRNGGAIMELSSTAATPWILCDNHLQKFMQHFSATTLAKPRLYPVIAENIPLHFDPNNEDHMRQIEIDHEWPAGTIASACWLKSPDRHTLNQMTAYAVLSFQD</sequence>
<organism evidence="1 2">
    <name type="scientific">Sphaerobolus stellatus (strain SS14)</name>
    <dbReference type="NCBI Taxonomy" id="990650"/>
    <lineage>
        <taxon>Eukaryota</taxon>
        <taxon>Fungi</taxon>
        <taxon>Dikarya</taxon>
        <taxon>Basidiomycota</taxon>
        <taxon>Agaricomycotina</taxon>
        <taxon>Agaricomycetes</taxon>
        <taxon>Phallomycetidae</taxon>
        <taxon>Geastrales</taxon>
        <taxon>Sphaerobolaceae</taxon>
        <taxon>Sphaerobolus</taxon>
    </lineage>
</organism>
<evidence type="ECO:0000313" key="1">
    <source>
        <dbReference type="EMBL" id="KIJ22444.1"/>
    </source>
</evidence>
<dbReference type="Proteomes" id="UP000054279">
    <property type="component" value="Unassembled WGS sequence"/>
</dbReference>
<protein>
    <submittedName>
        <fullName evidence="1">Uncharacterized protein</fullName>
    </submittedName>
</protein>
<keyword evidence="2" id="KW-1185">Reference proteome</keyword>
<feature type="non-terminal residue" evidence="1">
    <location>
        <position position="105"/>
    </location>
</feature>
<dbReference type="EMBL" id="KN838231">
    <property type="protein sequence ID" value="KIJ22444.1"/>
    <property type="molecule type" value="Genomic_DNA"/>
</dbReference>
<evidence type="ECO:0000313" key="2">
    <source>
        <dbReference type="Proteomes" id="UP000054279"/>
    </source>
</evidence>
<accession>A0A0C9TKT4</accession>
<reference evidence="1 2" key="1">
    <citation type="submission" date="2014-06" db="EMBL/GenBank/DDBJ databases">
        <title>Evolutionary Origins and Diversification of the Mycorrhizal Mutualists.</title>
        <authorList>
            <consortium name="DOE Joint Genome Institute"/>
            <consortium name="Mycorrhizal Genomics Consortium"/>
            <person name="Kohler A."/>
            <person name="Kuo A."/>
            <person name="Nagy L.G."/>
            <person name="Floudas D."/>
            <person name="Copeland A."/>
            <person name="Barry K.W."/>
            <person name="Cichocki N."/>
            <person name="Veneault-Fourrey C."/>
            <person name="LaButti K."/>
            <person name="Lindquist E.A."/>
            <person name="Lipzen A."/>
            <person name="Lundell T."/>
            <person name="Morin E."/>
            <person name="Murat C."/>
            <person name="Riley R."/>
            <person name="Ohm R."/>
            <person name="Sun H."/>
            <person name="Tunlid A."/>
            <person name="Henrissat B."/>
            <person name="Grigoriev I.V."/>
            <person name="Hibbett D.S."/>
            <person name="Martin F."/>
        </authorList>
    </citation>
    <scope>NUCLEOTIDE SEQUENCE [LARGE SCALE GENOMIC DNA]</scope>
    <source>
        <strain evidence="1 2">SS14</strain>
    </source>
</reference>
<dbReference type="AlphaFoldDB" id="A0A0C9TKT4"/>